<keyword evidence="2" id="KW-1278">Translocase</keyword>
<dbReference type="AlphaFoldDB" id="A0A6G7ISZ6"/>
<feature type="transmembrane region" description="Helical" evidence="2">
    <location>
        <begin position="70"/>
        <end position="90"/>
    </location>
</feature>
<dbReference type="PANTHER" id="PTHR33269">
    <property type="entry name" value="NADH-UBIQUINONE OXIDOREDUCTASE CHAIN 6"/>
    <property type="match status" value="1"/>
</dbReference>
<feature type="transmembrane region" description="Helical" evidence="2">
    <location>
        <begin position="167"/>
        <end position="188"/>
    </location>
</feature>
<feature type="transmembrane region" description="Helical" evidence="2">
    <location>
        <begin position="102"/>
        <end position="122"/>
    </location>
</feature>
<evidence type="ECO:0000256" key="2">
    <source>
        <dbReference type="RuleBase" id="RU004430"/>
    </source>
</evidence>
<comment type="subcellular location">
    <subcellularLocation>
        <location evidence="2">Mitochondrion membrane</location>
        <topology evidence="2">Multi-pass membrane protein</topology>
    </subcellularLocation>
</comment>
<dbReference type="InterPro" id="IPR001457">
    <property type="entry name" value="NADH_UbQ/plastoQ_OxRdtase_su6"/>
</dbReference>
<feature type="transmembrane region" description="Helical" evidence="2">
    <location>
        <begin position="12"/>
        <end position="31"/>
    </location>
</feature>
<protein>
    <recommendedName>
        <fullName evidence="2">NADH-ubiquinone oxidoreductase chain 6</fullName>
        <ecNumber evidence="2">7.1.1.2</ecNumber>
    </recommendedName>
</protein>
<accession>A0A6G7ISZ6</accession>
<evidence type="ECO:0000313" key="3">
    <source>
        <dbReference type="EMBL" id="QII41625.1"/>
    </source>
</evidence>
<dbReference type="InterPro" id="IPR042106">
    <property type="entry name" value="Nuo/plastoQ_OxRdtase_6_NuoJ"/>
</dbReference>
<dbReference type="Pfam" id="PF00499">
    <property type="entry name" value="Oxidored_q3"/>
    <property type="match status" value="1"/>
</dbReference>
<comment type="catalytic activity">
    <reaction evidence="2">
        <text>a ubiquinone + NADH + 5 H(+)(in) = a ubiquinol + NAD(+) + 4 H(+)(out)</text>
        <dbReference type="Rhea" id="RHEA:29091"/>
        <dbReference type="Rhea" id="RHEA-COMP:9565"/>
        <dbReference type="Rhea" id="RHEA-COMP:9566"/>
        <dbReference type="ChEBI" id="CHEBI:15378"/>
        <dbReference type="ChEBI" id="CHEBI:16389"/>
        <dbReference type="ChEBI" id="CHEBI:17976"/>
        <dbReference type="ChEBI" id="CHEBI:57540"/>
        <dbReference type="ChEBI" id="CHEBI:57945"/>
        <dbReference type="EC" id="7.1.1.2"/>
    </reaction>
</comment>
<dbReference type="GO" id="GO:0008137">
    <property type="term" value="F:NADH dehydrogenase (ubiquinone) activity"/>
    <property type="evidence" value="ECO:0007669"/>
    <property type="project" value="UniProtKB-UniRule"/>
</dbReference>
<geneLocation type="mitochondrion" evidence="3"/>
<keyword evidence="2" id="KW-0472">Membrane</keyword>
<feature type="transmembrane region" description="Helical" evidence="2">
    <location>
        <begin position="43"/>
        <end position="64"/>
    </location>
</feature>
<proteinExistence type="inferred from homology"/>
<evidence type="ECO:0000256" key="1">
    <source>
        <dbReference type="ARBA" id="ARBA00005698"/>
    </source>
</evidence>
<keyword evidence="2" id="KW-0249">Electron transport</keyword>
<keyword evidence="2" id="KW-0830">Ubiquinone</keyword>
<comment type="similarity">
    <text evidence="1 2">Belongs to the complex I subunit 6 family.</text>
</comment>
<gene>
    <name evidence="3" type="primary">nad6</name>
</gene>
<dbReference type="RefSeq" id="YP_009746599.1">
    <property type="nucleotide sequence ID" value="NC_046779.1"/>
</dbReference>
<dbReference type="PANTHER" id="PTHR33269:SF17">
    <property type="entry name" value="NADH-UBIQUINONE OXIDOREDUCTASE CHAIN 6"/>
    <property type="match status" value="1"/>
</dbReference>
<keyword evidence="2" id="KW-0520">NAD</keyword>
<dbReference type="EMBL" id="MN933931">
    <property type="protein sequence ID" value="QII41625.1"/>
    <property type="molecule type" value="Genomic_DNA"/>
</dbReference>
<name>A0A6G7ISZ6_9CHLO</name>
<keyword evidence="2 3" id="KW-0496">Mitochondrion</keyword>
<keyword evidence="2" id="KW-0813">Transport</keyword>
<dbReference type="EC" id="7.1.1.2" evidence="2"/>
<comment type="function">
    <text evidence="2">Core subunit of the mitochondrial membrane respiratory chain NADH dehydrogenase (Complex I) which catalyzes electron transfer from NADH through the respiratory chain, using ubiquinone as an electron acceptor. Essential for the catalytic activity and assembly of complex I.</text>
</comment>
<sequence length="223" mass="25633">MHINNWWNNEIIVSSSPWLYAFSIGAWLCAVMVTQSKNPVHSVFYLVLVFFHASAFLFLLGMEFFALMQLLVYVGALAVMFLFVVMLLDIPVAEIVAYQRGTWAIAGIFFWIALPCIFMLIYQPYTSIWWPIDLHTIDDQKPWTDLAYQKTNAAQFGWVFYTVYVDLLILASILLLVAMIGAVILTLVKAKNVPTFDSFSQQNRDFLKITKKIQSYNPHSPKI</sequence>
<keyword evidence="2" id="KW-1133">Transmembrane helix</keyword>
<organism evidence="3">
    <name type="scientific">Jenufa perforata</name>
    <dbReference type="NCBI Taxonomy" id="993091"/>
    <lineage>
        <taxon>Eukaryota</taxon>
        <taxon>Viridiplantae</taxon>
        <taxon>Chlorophyta</taxon>
        <taxon>core chlorophytes</taxon>
        <taxon>Chlorophyceae</taxon>
        <taxon>Jenufa</taxon>
    </lineage>
</organism>
<dbReference type="Gene3D" id="1.20.120.1200">
    <property type="entry name" value="NADH-ubiquinone/plastoquinone oxidoreductase chain 6, subunit NuoJ"/>
    <property type="match status" value="1"/>
</dbReference>
<keyword evidence="2" id="KW-0679">Respiratory chain</keyword>
<dbReference type="GO" id="GO:0031966">
    <property type="term" value="C:mitochondrial membrane"/>
    <property type="evidence" value="ECO:0007669"/>
    <property type="project" value="UniProtKB-SubCell"/>
</dbReference>
<dbReference type="GeneID" id="54116260"/>
<reference evidence="3" key="1">
    <citation type="submission" date="2020-01" db="EMBL/GenBank/DDBJ databases">
        <title>Complete mitogenomes of the chlorophycean green algae Jenufa minuta and Jenufa perforata.</title>
        <authorList>
            <person name="Turmel M."/>
            <person name="Otis C."/>
            <person name="Vincent A."/>
            <person name="Lemieux C."/>
        </authorList>
    </citation>
    <scope>NUCLEOTIDE SEQUENCE</scope>
</reference>
<keyword evidence="2" id="KW-0812">Transmembrane</keyword>